<feature type="compositionally biased region" description="Low complexity" evidence="2">
    <location>
        <begin position="387"/>
        <end position="415"/>
    </location>
</feature>
<evidence type="ECO:0000256" key="2">
    <source>
        <dbReference type="SAM" id="MobiDB-lite"/>
    </source>
</evidence>
<comment type="caution">
    <text evidence="3">The sequence shown here is derived from an EMBL/GenBank/DDBJ whole genome shotgun (WGS) entry which is preliminary data.</text>
</comment>
<reference evidence="3 4" key="1">
    <citation type="submission" date="2016-12" db="EMBL/GenBank/DDBJ databases">
        <title>Genome Mining:The Detection of Biosynthetic Gene Clusters to Aid in the Expression of Curamycin A produced by Streptomyces sp. strain CZA14.</title>
        <authorList>
            <person name="Durrell K.A."/>
            <person name="Kirby B.M."/>
            <person name="Khan W."/>
            <person name="Mthethwa T."/>
            <person name="Le Roes-Hill M."/>
        </authorList>
    </citation>
    <scope>NUCLEOTIDE SEQUENCE [LARGE SCALE GENOMIC DNA]</scope>
    <source>
        <strain evidence="3 4">CZA14</strain>
    </source>
</reference>
<feature type="region of interest" description="Disordered" evidence="2">
    <location>
        <begin position="338"/>
        <end position="430"/>
    </location>
</feature>
<feature type="compositionally biased region" description="Basic and acidic residues" evidence="2">
    <location>
        <begin position="418"/>
        <end position="430"/>
    </location>
</feature>
<dbReference type="Proteomes" id="UP000194266">
    <property type="component" value="Unassembled WGS sequence"/>
</dbReference>
<dbReference type="EMBL" id="MRYD01000126">
    <property type="protein sequence ID" value="OSZ58420.1"/>
    <property type="molecule type" value="Genomic_DNA"/>
</dbReference>
<proteinExistence type="predicted"/>
<name>A0ABX3YET8_9ACTN</name>
<evidence type="ECO:0000313" key="3">
    <source>
        <dbReference type="EMBL" id="OSZ58420.1"/>
    </source>
</evidence>
<feature type="coiled-coil region" evidence="1">
    <location>
        <begin position="285"/>
        <end position="333"/>
    </location>
</feature>
<sequence>MPTSTTDRPTTPPTVWLAHGRHVGAGAEELLRHNLRDLTARGVIHGHMEPPEAQGDRERVFEARWAAGGEVTVRARLTVAAPSDGGQEWVLAAEAEAPWDLAWPSPATMFWPEGSEGTTDAGDTAWDRAAGSELRLRDINPLPADDKDLRRVLRDAAPDTWTIHVVVHEAMTPDERGRRPLTPLLPPGLRHRVVEHRAAPHQLRAVNWALREFGVEVPRGGAVVLPGVPAPEGYDRGGYSVRTVFLDGSRPAELIDAVTRFARAPRPLPKGADEALTALREDWHLLTLEEELERERALVAMYAEALEAMTRSRDLYREAAERANEALAAYRESADLPIPAPDVRERNQDARPVSPFQQLTRTLERFRPAGRSRRPGLLSPRSEKADAGTPVTATSATGTSAAATSATATSVTGTPDAETPHAERPGTDNP</sequence>
<accession>A0ABX3YET8</accession>
<keyword evidence="1" id="KW-0175">Coiled coil</keyword>
<evidence type="ECO:0008006" key="5">
    <source>
        <dbReference type="Google" id="ProtNLM"/>
    </source>
</evidence>
<evidence type="ECO:0000313" key="4">
    <source>
        <dbReference type="Proteomes" id="UP000194266"/>
    </source>
</evidence>
<dbReference type="RefSeq" id="WP_318275474.1">
    <property type="nucleotide sequence ID" value="NZ_MRYD01000126.1"/>
</dbReference>
<keyword evidence="4" id="KW-1185">Reference proteome</keyword>
<evidence type="ECO:0000256" key="1">
    <source>
        <dbReference type="SAM" id="Coils"/>
    </source>
</evidence>
<protein>
    <recommendedName>
        <fullName evidence="5">PE-PGRS family protein</fullName>
    </recommendedName>
</protein>
<organism evidence="3 4">
    <name type="scientific">Streptomyces pharetrae CZA14</name>
    <dbReference type="NCBI Taxonomy" id="1144883"/>
    <lineage>
        <taxon>Bacteria</taxon>
        <taxon>Bacillati</taxon>
        <taxon>Actinomycetota</taxon>
        <taxon>Actinomycetes</taxon>
        <taxon>Kitasatosporales</taxon>
        <taxon>Streptomycetaceae</taxon>
        <taxon>Streptomyces</taxon>
    </lineage>
</organism>
<gene>
    <name evidence="3" type="ORF">OQI_21885</name>
</gene>